<dbReference type="PIRSF" id="PIRSF003107">
    <property type="entry name" value="PhoU"/>
    <property type="match status" value="1"/>
</dbReference>
<keyword evidence="5 7" id="KW-0963">Cytoplasm</keyword>
<dbReference type="InterPro" id="IPR038078">
    <property type="entry name" value="PhoU-like_sf"/>
</dbReference>
<evidence type="ECO:0000256" key="3">
    <source>
        <dbReference type="ARBA" id="ARBA00011738"/>
    </source>
</evidence>
<dbReference type="EMBL" id="QMNG01000017">
    <property type="protein sequence ID" value="RLC36990.1"/>
    <property type="molecule type" value="Genomic_DNA"/>
</dbReference>
<evidence type="ECO:0000256" key="2">
    <source>
        <dbReference type="ARBA" id="ARBA00008107"/>
    </source>
</evidence>
<dbReference type="GO" id="GO:0045936">
    <property type="term" value="P:negative regulation of phosphate metabolic process"/>
    <property type="evidence" value="ECO:0007669"/>
    <property type="project" value="InterPro"/>
</dbReference>
<evidence type="ECO:0000313" key="10">
    <source>
        <dbReference type="Proteomes" id="UP000281261"/>
    </source>
</evidence>
<comment type="subcellular location">
    <subcellularLocation>
        <location evidence="1 7">Cytoplasm</location>
    </subcellularLocation>
</comment>
<evidence type="ECO:0000256" key="1">
    <source>
        <dbReference type="ARBA" id="ARBA00004496"/>
    </source>
</evidence>
<dbReference type="GO" id="GO:0030643">
    <property type="term" value="P:intracellular phosphate ion homeostasis"/>
    <property type="evidence" value="ECO:0007669"/>
    <property type="project" value="InterPro"/>
</dbReference>
<gene>
    <name evidence="9" type="primary">phoU</name>
    <name evidence="9" type="ORF">DRH29_03360</name>
</gene>
<comment type="subunit">
    <text evidence="3 7">Homodimer.</text>
</comment>
<feature type="domain" description="PhoU" evidence="8">
    <location>
        <begin position="16"/>
        <end position="104"/>
    </location>
</feature>
<evidence type="ECO:0000256" key="7">
    <source>
        <dbReference type="PIRNR" id="PIRNR003107"/>
    </source>
</evidence>
<protein>
    <recommendedName>
        <fullName evidence="7">Phosphate-specific transport system accessory protein PhoU</fullName>
    </recommendedName>
</protein>
<dbReference type="PANTHER" id="PTHR42930">
    <property type="entry name" value="PHOSPHATE-SPECIFIC TRANSPORT SYSTEM ACCESSORY PROTEIN PHOU"/>
    <property type="match status" value="1"/>
</dbReference>
<evidence type="ECO:0000259" key="8">
    <source>
        <dbReference type="Pfam" id="PF01895"/>
    </source>
</evidence>
<dbReference type="Proteomes" id="UP000281261">
    <property type="component" value="Unassembled WGS sequence"/>
</dbReference>
<name>A0A420ZC19_UNCK3</name>
<dbReference type="Pfam" id="PF01895">
    <property type="entry name" value="PhoU"/>
    <property type="match status" value="2"/>
</dbReference>
<dbReference type="FunFam" id="1.20.58.220:FF:000004">
    <property type="entry name" value="Phosphate-specific transport system accessory protein PhoU"/>
    <property type="match status" value="1"/>
</dbReference>
<dbReference type="InterPro" id="IPR026022">
    <property type="entry name" value="PhoU_dom"/>
</dbReference>
<evidence type="ECO:0000313" key="9">
    <source>
        <dbReference type="EMBL" id="RLC36990.1"/>
    </source>
</evidence>
<proteinExistence type="inferred from homology"/>
<dbReference type="Gene3D" id="1.20.58.220">
    <property type="entry name" value="Phosphate transport system protein phou homolog 2, domain 2"/>
    <property type="match status" value="2"/>
</dbReference>
<evidence type="ECO:0000256" key="5">
    <source>
        <dbReference type="ARBA" id="ARBA00022490"/>
    </source>
</evidence>
<keyword evidence="4 7" id="KW-0813">Transport</keyword>
<accession>A0A420ZC19</accession>
<reference evidence="9 10" key="1">
    <citation type="submission" date="2018-06" db="EMBL/GenBank/DDBJ databases">
        <title>Extensive metabolic versatility and redundancy in microbially diverse, dynamic hydrothermal sediments.</title>
        <authorList>
            <person name="Dombrowski N."/>
            <person name="Teske A."/>
            <person name="Baker B.J."/>
        </authorList>
    </citation>
    <scope>NUCLEOTIDE SEQUENCE [LARGE SCALE GENOMIC DNA]</scope>
    <source>
        <strain evidence="9">B79_G16</strain>
    </source>
</reference>
<evidence type="ECO:0000256" key="6">
    <source>
        <dbReference type="ARBA" id="ARBA00022592"/>
    </source>
</evidence>
<organism evidence="9 10">
    <name type="scientific">candidate division Kazan bacterium</name>
    <dbReference type="NCBI Taxonomy" id="2202143"/>
    <lineage>
        <taxon>Bacteria</taxon>
        <taxon>Bacteria division Kazan-3B-28</taxon>
    </lineage>
</organism>
<dbReference type="SUPFAM" id="SSF109755">
    <property type="entry name" value="PhoU-like"/>
    <property type="match status" value="1"/>
</dbReference>
<dbReference type="PANTHER" id="PTHR42930:SF3">
    <property type="entry name" value="PHOSPHATE-SPECIFIC TRANSPORT SYSTEM ACCESSORY PROTEIN PHOU"/>
    <property type="match status" value="1"/>
</dbReference>
<dbReference type="GO" id="GO:0005737">
    <property type="term" value="C:cytoplasm"/>
    <property type="evidence" value="ECO:0007669"/>
    <property type="project" value="UniProtKB-SubCell"/>
</dbReference>
<sequence length="217" mass="25097">MEVHLHREIDRLKRRILSLGAEVENALGKSVKALKKWDIELARSVVKYDSEIDRIEVEIEEECLKILALHQPVAIDLRFTITVLKINNDLERVADLAANMAERVLYLSGRQNIQIPEKLTMIVSMAQSMLKRSLDALVNLNTDLAREVINDDDIIDELHTQMYDYVQEKIKKEPSMVDCQINLLSVSRYLERISDLVTNIAEDVIYMVEGEIVRHRM</sequence>
<dbReference type="GO" id="GO:0006817">
    <property type="term" value="P:phosphate ion transport"/>
    <property type="evidence" value="ECO:0007669"/>
    <property type="project" value="UniProtKB-KW"/>
</dbReference>
<feature type="domain" description="PhoU" evidence="8">
    <location>
        <begin position="124"/>
        <end position="204"/>
    </location>
</feature>
<dbReference type="NCBIfam" id="TIGR02135">
    <property type="entry name" value="phoU_full"/>
    <property type="match status" value="1"/>
</dbReference>
<dbReference type="InterPro" id="IPR028366">
    <property type="entry name" value="PhoU"/>
</dbReference>
<comment type="similarity">
    <text evidence="2 7">Belongs to the PhoU family.</text>
</comment>
<evidence type="ECO:0000256" key="4">
    <source>
        <dbReference type="ARBA" id="ARBA00022448"/>
    </source>
</evidence>
<keyword evidence="6 7" id="KW-0592">Phosphate transport</keyword>
<dbReference type="AlphaFoldDB" id="A0A420ZC19"/>
<comment type="caution">
    <text evidence="9">The sequence shown here is derived from an EMBL/GenBank/DDBJ whole genome shotgun (WGS) entry which is preliminary data.</text>
</comment>
<comment type="function">
    <text evidence="7">Plays a role in the regulation of phosphate uptake.</text>
</comment>